<protein>
    <recommendedName>
        <fullName evidence="4">DUF4124 domain-containing protein</fullName>
    </recommendedName>
</protein>
<dbReference type="InterPro" id="IPR025392">
    <property type="entry name" value="DUF4124"/>
</dbReference>
<comment type="caution">
    <text evidence="5">The sequence shown here is derived from an EMBL/GenBank/DDBJ whole genome shotgun (WGS) entry which is preliminary data.</text>
</comment>
<feature type="domain" description="DUF4124" evidence="4">
    <location>
        <begin position="20"/>
        <end position="79"/>
    </location>
</feature>
<reference evidence="5 6" key="1">
    <citation type="submission" date="2017-01" db="EMBL/GenBank/DDBJ databases">
        <title>Novel large sulfur bacteria in the metagenomes of groundwater-fed chemosynthetic microbial mats in the Lake Huron basin.</title>
        <authorList>
            <person name="Sharrar A.M."/>
            <person name="Flood B.E."/>
            <person name="Bailey J.V."/>
            <person name="Jones D.S."/>
            <person name="Biddanda B."/>
            <person name="Ruberg S.A."/>
            <person name="Marcus D.N."/>
            <person name="Dick G.J."/>
        </authorList>
    </citation>
    <scope>NUCLEOTIDE SEQUENCE [LARGE SCALE GENOMIC DNA]</scope>
    <source>
        <strain evidence="5">A8</strain>
    </source>
</reference>
<feature type="coiled-coil region" evidence="1">
    <location>
        <begin position="73"/>
        <end position="153"/>
    </location>
</feature>
<sequence length="227" mass="25587">MVGNLKLFKTLLLVTLPCWCTSLNAGVYRWVDSSGEVHYADVVPPAVSSQGHSELDKQGMTRKTVAAAPTPEAIAAQQRNETLAKLRAEKENEQQQRDKYLLANYANVAELEAVFKSKLELLDKNTRSMQERRDSLKKRLETVKKQLEGLKEAPQRKTLEGYVSEAETTLGHYNHALQENQTEQDNLRQHYDKDKARLSELLKESPSSPHPDPSKAPATPRAEPARQ</sequence>
<dbReference type="EMBL" id="MTEJ01000160">
    <property type="protein sequence ID" value="OQX08909.1"/>
    <property type="molecule type" value="Genomic_DNA"/>
</dbReference>
<feature type="chain" id="PRO_5011005467" description="DUF4124 domain-containing protein" evidence="3">
    <location>
        <begin position="26"/>
        <end position="227"/>
    </location>
</feature>
<keyword evidence="3" id="KW-0732">Signal</keyword>
<name>A0A1Y1QMJ7_9GAMM</name>
<dbReference type="Proteomes" id="UP000192491">
    <property type="component" value="Unassembled WGS sequence"/>
</dbReference>
<evidence type="ECO:0000313" key="6">
    <source>
        <dbReference type="Proteomes" id="UP000192491"/>
    </source>
</evidence>
<keyword evidence="1" id="KW-0175">Coiled coil</keyword>
<dbReference type="Pfam" id="PF13511">
    <property type="entry name" value="DUF4124"/>
    <property type="match status" value="1"/>
</dbReference>
<gene>
    <name evidence="5" type="ORF">BWK73_24085</name>
</gene>
<feature type="region of interest" description="Disordered" evidence="2">
    <location>
        <begin position="198"/>
        <end position="227"/>
    </location>
</feature>
<evidence type="ECO:0000259" key="4">
    <source>
        <dbReference type="Pfam" id="PF13511"/>
    </source>
</evidence>
<evidence type="ECO:0000256" key="3">
    <source>
        <dbReference type="SAM" id="SignalP"/>
    </source>
</evidence>
<proteinExistence type="predicted"/>
<evidence type="ECO:0000256" key="2">
    <source>
        <dbReference type="SAM" id="MobiDB-lite"/>
    </source>
</evidence>
<feature type="signal peptide" evidence="3">
    <location>
        <begin position="1"/>
        <end position="25"/>
    </location>
</feature>
<dbReference type="AlphaFoldDB" id="A0A1Y1QMJ7"/>
<evidence type="ECO:0000313" key="5">
    <source>
        <dbReference type="EMBL" id="OQX08909.1"/>
    </source>
</evidence>
<accession>A0A1Y1QMJ7</accession>
<evidence type="ECO:0000256" key="1">
    <source>
        <dbReference type="SAM" id="Coils"/>
    </source>
</evidence>
<organism evidence="5 6">
    <name type="scientific">Thiothrix lacustris</name>
    <dbReference type="NCBI Taxonomy" id="525917"/>
    <lineage>
        <taxon>Bacteria</taxon>
        <taxon>Pseudomonadati</taxon>
        <taxon>Pseudomonadota</taxon>
        <taxon>Gammaproteobacteria</taxon>
        <taxon>Thiotrichales</taxon>
        <taxon>Thiotrichaceae</taxon>
        <taxon>Thiothrix</taxon>
    </lineage>
</organism>